<dbReference type="GO" id="GO:0016020">
    <property type="term" value="C:membrane"/>
    <property type="evidence" value="ECO:0007669"/>
    <property type="project" value="UniProtKB-SubCell"/>
</dbReference>
<dbReference type="Gene3D" id="1.10.287.70">
    <property type="match status" value="1"/>
</dbReference>
<dbReference type="Pfam" id="PF01477">
    <property type="entry name" value="PLAT"/>
    <property type="match status" value="1"/>
</dbReference>
<feature type="transmembrane region" description="Helical" evidence="10">
    <location>
        <begin position="931"/>
        <end position="951"/>
    </location>
</feature>
<accession>A0A5K3EGP3</accession>
<evidence type="ECO:0000256" key="9">
    <source>
        <dbReference type="PROSITE-ProRule" id="PRU00152"/>
    </source>
</evidence>
<feature type="transmembrane region" description="Helical" evidence="10">
    <location>
        <begin position="770"/>
        <end position="790"/>
    </location>
</feature>
<dbReference type="Pfam" id="PF08016">
    <property type="entry name" value="PKD_channel"/>
    <property type="match status" value="1"/>
</dbReference>
<dbReference type="PRINTS" id="PR01433">
    <property type="entry name" value="POLYCYSTIN2"/>
</dbReference>
<dbReference type="Pfam" id="PF20519">
    <property type="entry name" value="Polycystin_dom"/>
    <property type="match status" value="1"/>
</dbReference>
<comment type="caution">
    <text evidence="9">Lacks conserved residue(s) required for the propagation of feature annotation.</text>
</comment>
<dbReference type="InterPro" id="IPR000203">
    <property type="entry name" value="GPS"/>
</dbReference>
<dbReference type="InterPro" id="IPR001024">
    <property type="entry name" value="PLAT/LH2_dom"/>
</dbReference>
<evidence type="ECO:0000256" key="8">
    <source>
        <dbReference type="PIRSR" id="PIRSR603915-2"/>
    </source>
</evidence>
<feature type="transmembrane region" description="Helical" evidence="10">
    <location>
        <begin position="1411"/>
        <end position="1432"/>
    </location>
</feature>
<feature type="transmembrane region" description="Helical" evidence="10">
    <location>
        <begin position="1453"/>
        <end position="1474"/>
    </location>
</feature>
<dbReference type="SUPFAM" id="SSF49723">
    <property type="entry name" value="Lipase/lipooxygenase domain (PLAT/LH2 domain)"/>
    <property type="match status" value="1"/>
</dbReference>
<evidence type="ECO:0000256" key="1">
    <source>
        <dbReference type="ARBA" id="ARBA00004141"/>
    </source>
</evidence>
<dbReference type="InterPro" id="IPR036392">
    <property type="entry name" value="PLAT/LH2_dom_sf"/>
</dbReference>
<evidence type="ECO:0000256" key="10">
    <source>
        <dbReference type="SAM" id="Phobius"/>
    </source>
</evidence>
<dbReference type="PROSITE" id="PS50095">
    <property type="entry name" value="PLAT"/>
    <property type="match status" value="1"/>
</dbReference>
<organism evidence="12">
    <name type="scientific">Mesocestoides corti</name>
    <name type="common">Flatworm</name>
    <dbReference type="NCBI Taxonomy" id="53468"/>
    <lineage>
        <taxon>Eukaryota</taxon>
        <taxon>Metazoa</taxon>
        <taxon>Spiralia</taxon>
        <taxon>Lophotrochozoa</taxon>
        <taxon>Platyhelminthes</taxon>
        <taxon>Cestoda</taxon>
        <taxon>Eucestoda</taxon>
        <taxon>Cyclophyllidea</taxon>
        <taxon>Mesocestoididae</taxon>
        <taxon>Mesocestoides</taxon>
    </lineage>
</organism>
<evidence type="ECO:0000256" key="5">
    <source>
        <dbReference type="ARBA" id="ARBA00022989"/>
    </source>
</evidence>
<name>A0A5K3EGP3_MESCO</name>
<dbReference type="Gene3D" id="2.60.220.50">
    <property type="match status" value="1"/>
</dbReference>
<sequence>NIVLTFFGYSAVGSHNPGEVDNSTSVIEARKLRAAVVEKLVDATENLPMNDPNTFKLSISTLNSLSQTAVDMPQSAQIKLTKILQNASQVFDEISRFASREDSIHSGNSVLSMVLNILNGTTSQLDSPIATDVVTNSLDMNYDTDLEAMGVVGTTADDQYLLLSKEETRKHQEAASAALFVQLSQLQGNVAAAVSPILTADEVGISSVTPFGKIHMRKMRKSDVQNWLSTFYSSSSISSLTFNGLDAFFNDTQDVFAHTMITLPKMFAFADANPKSIPVQSETVGLSFYKDGKEVRVNEIPGVVTVKIIRDPTTLPPPFTMVSDIGMPQKLPEPLVAVDGSEIYQPLIMTGFDIEQEDVSFSFEIQPTNASTKPQYLVVARFVYPPDLTKLEDDWGLMWAFVPPSADIYDDLSATLEERERNLTFFIDNHDFKLFKKEALQRTKGQRLTQRDLNKLWVGFRQLNKQEVDQDWTEIPLPYANRDQINTTINYRGFVTTCEFLEKDSAKWDTKGCLVDRQTTAQAAVCVCNHLTTFAAGWIVVPNTVDFNYIFRNIQFEKNATLYVTEITVGIIFLLLFIWARRMDNKDIQKLGITPLAENNPADEYLYEIIVGTGMRRRAGTTSTVCMQLNGEKGGTPPFTLRDPHRKVLQRGNTDRFLLATAKPLGDLRFLRIWHDNTGQGSGGSWFCDFVITIDLQTKSKYTFLVEKWLAVDEDDGMVDRVIPVAGPLDRLRPYYLFSHKVTQDASDKHLWASVFTRPAYSRFTRVERVGCCLLVLFLTMVSSCMFYKAEGPAVVDFEFSIGPFALTPYVAFTGVVSCLITFVPVSVVMMLFRKSRLRVNHMTLLRDVVEEHLDEELDDNAYDTINEEPQQSYLEPPRYSSVFQNHSSLDVDQPPPYSENPEPPGKRLCEVKEENESKWKDFTLPWQTRILAWILLILGIVTSVVFTTFYGVTFGDAACKQWLSSLFLSFFLDLFLTQPAKVVLFALFFAVICKSKATAEDFDFAKEDTALMNTIGRRYRLNYGEEYLHDDLLRGKSDNYVVSPPDPETLERARVHRQNQRRMHGMLREILFFFLFFSLLIIVSNGFRDPMANRLRESLSSLFFSDDDFEKINSIDDLWDWIEKTLLPNLRASRWYNGHPPLDQRGFIGDRKNRIMGYATMRQVRIRQDSCAVQQEMGNIFSKCYGAYSIWTQDENDYLPGWIPSQQSRDTLPMEYRYTRASERGGSFLSGQLALYSGGGYVHELRGSSERLLEDVQKLRQQGWIDHRTRAVIVEFTTFNPGTHLFGMTVIKFELPGTGSVLPSYRIEPANLLSFTISGVKAFELTCQILFVIALAGLLIKEGRNLWGERLAYFRTFRSWAQMFILFGSFGAICIYVFVTIEVKKMTLEFYRTNGNGYANFQMVANWNEVLAYLVALITFVAILMFMHIFRFNKNIGLLGAVLSYAYRDMKYFFAVFAIIFFSFVVAFFLLFYDTMDAYCTFISSMETSFQIVLGKFDVKKMYEREPILGPVIFAAFSLFIIFIMLSMFVAILTDSFEVVRKDPALQSHDYELVHFMLARFILWSGFDRFKWAKRILNEYSLSVTEQIYDDDEEHECEKLIAELNDVTDRFVSCVKSSELVGVRDV</sequence>
<proteinExistence type="inferred from homology"/>
<feature type="transmembrane region" description="Helical" evidence="10">
    <location>
        <begin position="560"/>
        <end position="580"/>
    </location>
</feature>
<feature type="transmembrane region" description="Helical" evidence="10">
    <location>
        <begin position="1361"/>
        <end position="1382"/>
    </location>
</feature>
<dbReference type="Gene3D" id="2.40.180.10">
    <property type="entry name" value="Catalase core domain"/>
    <property type="match status" value="1"/>
</dbReference>
<evidence type="ECO:0000256" key="4">
    <source>
        <dbReference type="ARBA" id="ARBA00022729"/>
    </source>
</evidence>
<feature type="transmembrane region" description="Helical" evidence="10">
    <location>
        <begin position="1323"/>
        <end position="1341"/>
    </location>
</feature>
<keyword evidence="3 10" id="KW-0812">Transmembrane</keyword>
<dbReference type="InterPro" id="IPR046338">
    <property type="entry name" value="GAIN_dom_sf"/>
</dbReference>
<feature type="transmembrane region" description="Helical" evidence="10">
    <location>
        <begin position="810"/>
        <end position="833"/>
    </location>
</feature>
<feature type="domain" description="PLAT" evidence="11">
    <location>
        <begin position="605"/>
        <end position="724"/>
    </location>
</feature>
<comment type="similarity">
    <text evidence="2">Belongs to the polycystin family.</text>
</comment>
<evidence type="ECO:0000259" key="11">
    <source>
        <dbReference type="PROSITE" id="PS50095"/>
    </source>
</evidence>
<feature type="disulfide bond" evidence="8">
    <location>
        <begin position="1172"/>
        <end position="1185"/>
    </location>
</feature>
<comment type="subcellular location">
    <subcellularLocation>
        <location evidence="1">Membrane</location>
        <topology evidence="1">Multi-pass membrane protein</topology>
    </subcellularLocation>
</comment>
<feature type="transmembrane region" description="Helical" evidence="10">
    <location>
        <begin position="1510"/>
        <end position="1534"/>
    </location>
</feature>
<dbReference type="WBParaSite" id="MCU_000411-RB">
    <property type="protein sequence ID" value="MCU_000411-RB"/>
    <property type="gene ID" value="MCU_000411"/>
</dbReference>
<dbReference type="InterPro" id="IPR046791">
    <property type="entry name" value="Polycystin_dom"/>
</dbReference>
<dbReference type="PANTHER" id="PTHR10877">
    <property type="entry name" value="POLYCYSTIN FAMILY MEMBER"/>
    <property type="match status" value="1"/>
</dbReference>
<evidence type="ECO:0000256" key="2">
    <source>
        <dbReference type="ARBA" id="ARBA00007200"/>
    </source>
</evidence>
<dbReference type="InterPro" id="IPR003915">
    <property type="entry name" value="PKD_2"/>
</dbReference>
<dbReference type="GO" id="GO:0005262">
    <property type="term" value="F:calcium channel activity"/>
    <property type="evidence" value="ECO:0007669"/>
    <property type="project" value="TreeGrafter"/>
</dbReference>
<dbReference type="SMART" id="SM00303">
    <property type="entry name" value="GPS"/>
    <property type="match status" value="1"/>
</dbReference>
<dbReference type="Pfam" id="PF01825">
    <property type="entry name" value="GPS"/>
    <property type="match status" value="1"/>
</dbReference>
<evidence type="ECO:0000256" key="7">
    <source>
        <dbReference type="ARBA" id="ARBA00023180"/>
    </source>
</evidence>
<reference evidence="12" key="1">
    <citation type="submission" date="2019-11" db="UniProtKB">
        <authorList>
            <consortium name="WormBaseParasite"/>
        </authorList>
    </citation>
    <scope>IDENTIFICATION</scope>
</reference>
<feature type="transmembrane region" description="Helical" evidence="10">
    <location>
        <begin position="1071"/>
        <end position="1088"/>
    </location>
</feature>
<dbReference type="InterPro" id="IPR051223">
    <property type="entry name" value="Polycystin"/>
</dbReference>
<dbReference type="GO" id="GO:0050982">
    <property type="term" value="P:detection of mechanical stimulus"/>
    <property type="evidence" value="ECO:0007669"/>
    <property type="project" value="TreeGrafter"/>
</dbReference>
<keyword evidence="4" id="KW-0732">Signal</keyword>
<evidence type="ECO:0000256" key="3">
    <source>
        <dbReference type="ARBA" id="ARBA00022692"/>
    </source>
</evidence>
<evidence type="ECO:0000256" key="6">
    <source>
        <dbReference type="ARBA" id="ARBA00023136"/>
    </source>
</evidence>
<protein>
    <submittedName>
        <fullName evidence="12">GPS domain-containing protein</fullName>
    </submittedName>
</protein>
<evidence type="ECO:0000313" key="12">
    <source>
        <dbReference type="WBParaSite" id="MCU_000411-RB"/>
    </source>
</evidence>
<dbReference type="PANTHER" id="PTHR10877:SF194">
    <property type="entry name" value="LOCATION OF VULVA DEFECTIVE 1"/>
    <property type="match status" value="1"/>
</dbReference>
<keyword evidence="6 10" id="KW-0472">Membrane</keyword>
<keyword evidence="7" id="KW-0325">Glycoprotein</keyword>
<feature type="transmembrane region" description="Helical" evidence="10">
    <location>
        <begin position="971"/>
        <end position="993"/>
    </location>
</feature>
<dbReference type="SMART" id="SM00308">
    <property type="entry name" value="LH2"/>
    <property type="match status" value="1"/>
</dbReference>
<keyword evidence="5 10" id="KW-1133">Transmembrane helix</keyword>
<dbReference type="InterPro" id="IPR013122">
    <property type="entry name" value="PKD1_2_channel"/>
</dbReference>
<dbReference type="GO" id="GO:0005509">
    <property type="term" value="F:calcium ion binding"/>
    <property type="evidence" value="ECO:0007669"/>
    <property type="project" value="InterPro"/>
</dbReference>